<evidence type="ECO:0000313" key="2">
    <source>
        <dbReference type="Proteomes" id="UP000067711"/>
    </source>
</evidence>
<evidence type="ECO:0000313" key="1">
    <source>
        <dbReference type="EMBL" id="AOJ09636.1"/>
    </source>
</evidence>
<organism evidence="1 2">
    <name type="scientific">Burkholderia mayonis</name>
    <dbReference type="NCBI Taxonomy" id="1385591"/>
    <lineage>
        <taxon>Bacteria</taxon>
        <taxon>Pseudomonadati</taxon>
        <taxon>Pseudomonadota</taxon>
        <taxon>Betaproteobacteria</taxon>
        <taxon>Burkholderiales</taxon>
        <taxon>Burkholderiaceae</taxon>
        <taxon>Burkholderia</taxon>
        <taxon>pseudomallei group</taxon>
    </lineage>
</organism>
<dbReference type="AlphaFoldDB" id="A0A1B4G146"/>
<accession>A0A1B4G146</accession>
<gene>
    <name evidence="1" type="ORF">WS71_20190</name>
</gene>
<protein>
    <submittedName>
        <fullName evidence="1">Uncharacterized protein</fullName>
    </submittedName>
</protein>
<reference evidence="1 2" key="1">
    <citation type="submission" date="2015-12" db="EMBL/GenBank/DDBJ databases">
        <title>Diversity of Burkholderia near neighbor genomes.</title>
        <authorList>
            <person name="Sahl J."/>
            <person name="Wagner D."/>
            <person name="Keim P."/>
        </authorList>
    </citation>
    <scope>NUCLEOTIDE SEQUENCE [LARGE SCALE GENOMIC DNA]</scope>
    <source>
        <strain evidence="1 2">BDU8</strain>
    </source>
</reference>
<name>A0A1B4G146_9BURK</name>
<dbReference type="RefSeq" id="WP_066491613.1">
    <property type="nucleotide sequence ID" value="NZ_CP013389.1"/>
</dbReference>
<dbReference type="EMBL" id="CP013389">
    <property type="protein sequence ID" value="AOJ09636.1"/>
    <property type="molecule type" value="Genomic_DNA"/>
</dbReference>
<sequence>MSTLVSLVLHSESCAATVEKMLHVVVLDMRNKVDRIVSTGYVDMPSAFPANATPLNMDDPRMRDIVTIGLTQQGVDPGDDATLVGRVYQDGGYLHVAAWVDTTPDD</sequence>
<proteinExistence type="predicted"/>
<dbReference type="Proteomes" id="UP000067711">
    <property type="component" value="Chromosome 1"/>
</dbReference>